<organism evidence="1 2">
    <name type="scientific">Cirrhinus mrigala</name>
    <name type="common">Mrigala</name>
    <dbReference type="NCBI Taxonomy" id="683832"/>
    <lineage>
        <taxon>Eukaryota</taxon>
        <taxon>Metazoa</taxon>
        <taxon>Chordata</taxon>
        <taxon>Craniata</taxon>
        <taxon>Vertebrata</taxon>
        <taxon>Euteleostomi</taxon>
        <taxon>Actinopterygii</taxon>
        <taxon>Neopterygii</taxon>
        <taxon>Teleostei</taxon>
        <taxon>Ostariophysi</taxon>
        <taxon>Cypriniformes</taxon>
        <taxon>Cyprinidae</taxon>
        <taxon>Labeoninae</taxon>
        <taxon>Labeonini</taxon>
        <taxon>Cirrhinus</taxon>
    </lineage>
</organism>
<name>A0ABD0RZK3_CIRMR</name>
<comment type="caution">
    <text evidence="1">The sequence shown here is derived from an EMBL/GenBank/DDBJ whole genome shotgun (WGS) entry which is preliminary data.</text>
</comment>
<evidence type="ECO:0000313" key="1">
    <source>
        <dbReference type="EMBL" id="KAL0203984.1"/>
    </source>
</evidence>
<feature type="non-terminal residue" evidence="1">
    <location>
        <position position="63"/>
    </location>
</feature>
<dbReference type="AlphaFoldDB" id="A0ABD0RZK3"/>
<sequence length="63" mass="6440">ALPGLGAQYPAVFSAAPATKLMEEGKMHPVEHLINPLALQHDPTAASATAAVIPAVSTPPPFQ</sequence>
<feature type="non-terminal residue" evidence="1">
    <location>
        <position position="1"/>
    </location>
</feature>
<evidence type="ECO:0000313" key="2">
    <source>
        <dbReference type="Proteomes" id="UP001529510"/>
    </source>
</evidence>
<keyword evidence="2" id="KW-1185">Reference proteome</keyword>
<dbReference type="EMBL" id="JAMKFB020000001">
    <property type="protein sequence ID" value="KAL0203984.1"/>
    <property type="molecule type" value="Genomic_DNA"/>
</dbReference>
<dbReference type="Proteomes" id="UP001529510">
    <property type="component" value="Unassembled WGS sequence"/>
</dbReference>
<protein>
    <submittedName>
        <fullName evidence="1">Uncharacterized protein</fullName>
    </submittedName>
</protein>
<gene>
    <name evidence="1" type="ORF">M9458_002002</name>
</gene>
<proteinExistence type="predicted"/>
<reference evidence="1 2" key="1">
    <citation type="submission" date="2024-05" db="EMBL/GenBank/DDBJ databases">
        <title>Genome sequencing and assembly of Indian major carp, Cirrhinus mrigala (Hamilton, 1822).</title>
        <authorList>
            <person name="Mohindra V."/>
            <person name="Chowdhury L.M."/>
            <person name="Lal K."/>
            <person name="Jena J.K."/>
        </authorList>
    </citation>
    <scope>NUCLEOTIDE SEQUENCE [LARGE SCALE GENOMIC DNA]</scope>
    <source>
        <strain evidence="1">CM1030</strain>
        <tissue evidence="1">Blood</tissue>
    </source>
</reference>
<accession>A0ABD0RZK3</accession>